<feature type="binding site" evidence="3">
    <location>
        <position position="341"/>
    </location>
    <ligand>
        <name>CTP</name>
        <dbReference type="ChEBI" id="CHEBI:37563"/>
    </ligand>
</feature>
<dbReference type="Pfam" id="PF04127">
    <property type="entry name" value="DFP"/>
    <property type="match status" value="1"/>
</dbReference>
<dbReference type="PANTHER" id="PTHR14359">
    <property type="entry name" value="HOMO-OLIGOMERIC FLAVIN CONTAINING CYS DECARBOXYLASE FAMILY"/>
    <property type="match status" value="1"/>
</dbReference>
<proteinExistence type="inferred from homology"/>
<evidence type="ECO:0000256" key="3">
    <source>
        <dbReference type="HAMAP-Rule" id="MF_02225"/>
    </source>
</evidence>
<evidence type="ECO:0000256" key="1">
    <source>
        <dbReference type="ARBA" id="ARBA00022793"/>
    </source>
</evidence>
<dbReference type="AlphaFoldDB" id="A0A1I0NBD6"/>
<feature type="region of interest" description="Phosphopantothenate--cysteine ligase" evidence="3">
    <location>
        <begin position="190"/>
        <end position="398"/>
    </location>
</feature>
<feature type="binding site" evidence="3">
    <location>
        <position position="288"/>
    </location>
    <ligand>
        <name>CTP</name>
        <dbReference type="ChEBI" id="CHEBI:37563"/>
    </ligand>
</feature>
<dbReference type="Proteomes" id="UP000199373">
    <property type="component" value="Unassembled WGS sequence"/>
</dbReference>
<dbReference type="Gene3D" id="3.40.50.10300">
    <property type="entry name" value="CoaB-like"/>
    <property type="match status" value="1"/>
</dbReference>
<comment type="catalytic activity">
    <reaction evidence="3 4">
        <text>(R)-4'-phosphopantothenate + L-cysteine + CTP = N-[(R)-4-phosphopantothenoyl]-L-cysteine + CMP + diphosphate + H(+)</text>
        <dbReference type="Rhea" id="RHEA:19397"/>
        <dbReference type="ChEBI" id="CHEBI:10986"/>
        <dbReference type="ChEBI" id="CHEBI:15378"/>
        <dbReference type="ChEBI" id="CHEBI:33019"/>
        <dbReference type="ChEBI" id="CHEBI:35235"/>
        <dbReference type="ChEBI" id="CHEBI:37563"/>
        <dbReference type="ChEBI" id="CHEBI:59458"/>
        <dbReference type="ChEBI" id="CHEBI:60377"/>
        <dbReference type="EC" id="6.3.2.5"/>
    </reaction>
</comment>
<evidence type="ECO:0000313" key="8">
    <source>
        <dbReference type="Proteomes" id="UP000199373"/>
    </source>
</evidence>
<keyword evidence="1 3" id="KW-0210">Decarboxylase</keyword>
<comment type="pathway">
    <text evidence="3 4">Cofactor biosynthesis; coenzyme A biosynthesis; CoA from (R)-pantothenate: step 3/5.</text>
</comment>
<evidence type="ECO:0000256" key="2">
    <source>
        <dbReference type="ARBA" id="ARBA00023239"/>
    </source>
</evidence>
<feature type="domain" description="DNA/pantothenate metabolism flavoprotein C-terminal" evidence="6">
    <location>
        <begin position="185"/>
        <end position="394"/>
    </location>
</feature>
<dbReference type="InterPro" id="IPR003382">
    <property type="entry name" value="Flavoprotein"/>
</dbReference>
<feature type="binding site" evidence="3">
    <location>
        <position position="278"/>
    </location>
    <ligand>
        <name>CTP</name>
        <dbReference type="ChEBI" id="CHEBI:37563"/>
    </ligand>
</feature>
<dbReference type="Pfam" id="PF02441">
    <property type="entry name" value="Flavoprotein"/>
    <property type="match status" value="1"/>
</dbReference>
<name>A0A1I0NBD6_9BACT</name>
<comment type="similarity">
    <text evidence="3 4">In the C-terminal section; belongs to the PPC synthetase family.</text>
</comment>
<evidence type="ECO:0000313" key="7">
    <source>
        <dbReference type="EMBL" id="SEV98454.1"/>
    </source>
</evidence>
<dbReference type="UniPathway" id="UPA00241">
    <property type="reaction ID" value="UER00353"/>
</dbReference>
<dbReference type="GO" id="GO:0004633">
    <property type="term" value="F:phosphopantothenoylcysteine decarboxylase activity"/>
    <property type="evidence" value="ECO:0007669"/>
    <property type="project" value="UniProtKB-UniRule"/>
</dbReference>
<feature type="region of interest" description="Phosphopantothenoylcysteine decarboxylase" evidence="3">
    <location>
        <begin position="1"/>
        <end position="189"/>
    </location>
</feature>
<dbReference type="GO" id="GO:0010181">
    <property type="term" value="F:FMN binding"/>
    <property type="evidence" value="ECO:0007669"/>
    <property type="project" value="UniProtKB-UniRule"/>
</dbReference>
<sequence>MLTGKTIVLGVTGSIAAYKTANLASMLVKLNADVHVIMTQNATHFITPMTFETLTNNKCIVDTFDRNFNFDVKHVSLAKKGDLFLVAPCTANVIGKVACGICDDMLTTTIMATKAPVLFSPAMNTGMWENPILQDNLKKLKNYGYHIIAPVEGRLACGDIGSGKMPAEETLLEHILLHLAKEKDLKGRRVLITAGPTQEPIDPVRCITNHSSGKMGYAIAKMAVLRGAEVTLVSGPVAIQPFTGIKKVSVTTAQEMFDAVTTRSQDQDVIIMCSAVADYTPSHCSSQKMKKGDDDLNIPLSRTKDILQYLGDHKPKGQVLVGFSMETENLLENSQAKLMKKHADLICANSISSRDTGFGVDTNKVTLISQTEVKELPLCSKEETADMILSHIADMIKA</sequence>
<dbReference type="PANTHER" id="PTHR14359:SF6">
    <property type="entry name" value="PHOSPHOPANTOTHENOYLCYSTEINE DECARBOXYLASE"/>
    <property type="match status" value="1"/>
</dbReference>
<dbReference type="InterPro" id="IPR005252">
    <property type="entry name" value="CoaBC"/>
</dbReference>
<gene>
    <name evidence="3" type="primary">coaBC</name>
    <name evidence="7" type="ORF">SAMN04487850_1104</name>
</gene>
<dbReference type="SUPFAM" id="SSF102645">
    <property type="entry name" value="CoaB-like"/>
    <property type="match status" value="1"/>
</dbReference>
<keyword evidence="3 4" id="KW-0436">Ligase</keyword>
<organism evidence="7 8">
    <name type="scientific">Prevotella aff. ruminicola Tc2-24</name>
    <dbReference type="NCBI Taxonomy" id="81582"/>
    <lineage>
        <taxon>Bacteria</taxon>
        <taxon>Pseudomonadati</taxon>
        <taxon>Bacteroidota</taxon>
        <taxon>Bacteroidia</taxon>
        <taxon>Bacteroidales</taxon>
        <taxon>Prevotellaceae</taxon>
        <taxon>Prevotella</taxon>
    </lineage>
</organism>
<evidence type="ECO:0000259" key="5">
    <source>
        <dbReference type="Pfam" id="PF02441"/>
    </source>
</evidence>
<keyword evidence="3 4" id="KW-0288">FMN</keyword>
<dbReference type="Gene3D" id="3.40.50.1950">
    <property type="entry name" value="Flavin prenyltransferase-like"/>
    <property type="match status" value="1"/>
</dbReference>
<evidence type="ECO:0000259" key="6">
    <source>
        <dbReference type="Pfam" id="PF04127"/>
    </source>
</evidence>
<dbReference type="EC" id="4.1.1.36" evidence="3"/>
<keyword evidence="3" id="KW-0479">Metal-binding</keyword>
<dbReference type="RefSeq" id="WP_091915216.1">
    <property type="nucleotide sequence ID" value="NZ_FOIQ01000002.1"/>
</dbReference>
<dbReference type="InterPro" id="IPR007085">
    <property type="entry name" value="DNA/pantothenate-metab_flavo_C"/>
</dbReference>
<protein>
    <recommendedName>
        <fullName evidence="3">Coenzyme A biosynthesis bifunctional protein CoaBC</fullName>
    </recommendedName>
    <alternativeName>
        <fullName evidence="3">DNA/pantothenate metabolism flavoprotein</fullName>
    </alternativeName>
    <alternativeName>
        <fullName evidence="3">Phosphopantothenoylcysteine synthetase/decarboxylase</fullName>
        <shortName evidence="3">PPCS-PPCDC</shortName>
    </alternativeName>
    <domain>
        <recommendedName>
            <fullName evidence="3">Phosphopantothenoylcysteine decarboxylase</fullName>
            <shortName evidence="3">PPC decarboxylase</shortName>
            <shortName evidence="3">PPC-DC</shortName>
            <ecNumber evidence="3">4.1.1.36</ecNumber>
        </recommendedName>
        <alternativeName>
            <fullName evidence="3">CoaC</fullName>
        </alternativeName>
    </domain>
    <domain>
        <recommendedName>
            <fullName evidence="3">Phosphopantothenate--cysteine ligase</fullName>
            <ecNumber evidence="3">6.3.2.5</ecNumber>
        </recommendedName>
        <alternativeName>
            <fullName evidence="3">CoaB</fullName>
        </alternativeName>
        <alternativeName>
            <fullName evidence="3">Phosphopantothenoylcysteine synthetase</fullName>
            <shortName evidence="3">PPC synthetase</shortName>
            <shortName evidence="3">PPC-S</shortName>
        </alternativeName>
    </domain>
</protein>
<dbReference type="NCBIfam" id="TIGR00521">
    <property type="entry name" value="coaBC_dfp"/>
    <property type="match status" value="1"/>
</dbReference>
<keyword evidence="2 3" id="KW-0456">Lyase</keyword>
<feature type="binding site" evidence="3">
    <location>
        <position position="323"/>
    </location>
    <ligand>
        <name>CTP</name>
        <dbReference type="ChEBI" id="CHEBI:37563"/>
    </ligand>
</feature>
<keyword evidence="3" id="KW-0460">Magnesium</keyword>
<evidence type="ECO:0000256" key="4">
    <source>
        <dbReference type="RuleBase" id="RU364078"/>
    </source>
</evidence>
<comment type="caution">
    <text evidence="3">Lacks conserved residue(s) required for the propagation of feature annotation.</text>
</comment>
<accession>A0A1I0NBD6</accession>
<dbReference type="GO" id="GO:0015937">
    <property type="term" value="P:coenzyme A biosynthetic process"/>
    <property type="evidence" value="ECO:0007669"/>
    <property type="project" value="UniProtKB-UniRule"/>
</dbReference>
<comment type="cofactor">
    <cofactor evidence="3">
        <name>Mg(2+)</name>
        <dbReference type="ChEBI" id="CHEBI:18420"/>
    </cofactor>
</comment>
<comment type="similarity">
    <text evidence="3 4">In the N-terminal section; belongs to the HFCD (homo-oligomeric flavin containing Cys decarboxylase) superfamily.</text>
</comment>
<dbReference type="SUPFAM" id="SSF52507">
    <property type="entry name" value="Homo-oligomeric flavin-containing Cys decarboxylases, HFCD"/>
    <property type="match status" value="1"/>
</dbReference>
<keyword evidence="3" id="KW-0511">Multifunctional enzyme</keyword>
<dbReference type="GO" id="GO:0015941">
    <property type="term" value="P:pantothenate catabolic process"/>
    <property type="evidence" value="ECO:0007669"/>
    <property type="project" value="InterPro"/>
</dbReference>
<keyword evidence="3 4" id="KW-0285">Flavoprotein</keyword>
<dbReference type="HAMAP" id="MF_02225">
    <property type="entry name" value="CoaBC"/>
    <property type="match status" value="1"/>
</dbReference>
<dbReference type="GO" id="GO:0004632">
    <property type="term" value="F:phosphopantothenate--cysteine ligase activity"/>
    <property type="evidence" value="ECO:0007669"/>
    <property type="project" value="UniProtKB-UniRule"/>
</dbReference>
<feature type="domain" description="Flavoprotein" evidence="5">
    <location>
        <begin position="5"/>
        <end position="176"/>
    </location>
</feature>
<comment type="catalytic activity">
    <reaction evidence="3 4">
        <text>N-[(R)-4-phosphopantothenoyl]-L-cysteine + H(+) = (R)-4'-phosphopantetheine + CO2</text>
        <dbReference type="Rhea" id="RHEA:16793"/>
        <dbReference type="ChEBI" id="CHEBI:15378"/>
        <dbReference type="ChEBI" id="CHEBI:16526"/>
        <dbReference type="ChEBI" id="CHEBI:59458"/>
        <dbReference type="ChEBI" id="CHEBI:61723"/>
        <dbReference type="EC" id="4.1.1.36"/>
    </reaction>
</comment>
<dbReference type="InterPro" id="IPR036551">
    <property type="entry name" value="Flavin_trans-like"/>
</dbReference>
<comment type="pathway">
    <text evidence="3 4">Cofactor biosynthesis; coenzyme A biosynthesis; CoA from (R)-pantothenate: step 2/5.</text>
</comment>
<comment type="function">
    <text evidence="4">Catalyzes two steps in the biosynthesis of coenzyme A. In the first step cysteine is conjugated to 4'-phosphopantothenate to form 4-phosphopantothenoylcysteine, in the latter compound is decarboxylated to form 4'-phosphopantotheine.</text>
</comment>
<feature type="binding site" evidence="3">
    <location>
        <position position="337"/>
    </location>
    <ligand>
        <name>CTP</name>
        <dbReference type="ChEBI" id="CHEBI:37563"/>
    </ligand>
</feature>
<feature type="active site" description="Proton donor" evidence="3">
    <location>
        <position position="157"/>
    </location>
</feature>
<dbReference type="EMBL" id="FOIQ01000002">
    <property type="protein sequence ID" value="SEV98454.1"/>
    <property type="molecule type" value="Genomic_DNA"/>
</dbReference>
<dbReference type="EC" id="6.3.2.5" evidence="3"/>
<dbReference type="GO" id="GO:0046872">
    <property type="term" value="F:metal ion binding"/>
    <property type="evidence" value="ECO:0007669"/>
    <property type="project" value="UniProtKB-KW"/>
</dbReference>
<keyword evidence="8" id="KW-1185">Reference proteome</keyword>
<reference evidence="7 8" key="1">
    <citation type="submission" date="2016-10" db="EMBL/GenBank/DDBJ databases">
        <authorList>
            <person name="de Groot N.N."/>
        </authorList>
    </citation>
    <scope>NUCLEOTIDE SEQUENCE [LARGE SCALE GENOMIC DNA]</scope>
    <source>
        <strain evidence="7 8">TC2-24</strain>
    </source>
</reference>
<comment type="function">
    <text evidence="3">Catalyzes two sequential steps in the biosynthesis of coenzyme A. In the first step cysteine is conjugated to 4'-phosphopantothenate to form 4-phosphopantothenoylcysteine. In the second step the latter compound is decarboxylated to form 4'-phosphopantotheine.</text>
</comment>
<dbReference type="InterPro" id="IPR035929">
    <property type="entry name" value="CoaB-like_sf"/>
</dbReference>
<dbReference type="GO" id="GO:0071513">
    <property type="term" value="C:phosphopantothenoylcysteine decarboxylase complex"/>
    <property type="evidence" value="ECO:0007669"/>
    <property type="project" value="TreeGrafter"/>
</dbReference>
<comment type="cofactor">
    <cofactor evidence="3">
        <name>FMN</name>
        <dbReference type="ChEBI" id="CHEBI:58210"/>
    </cofactor>
    <text evidence="3">Binds 1 FMN per subunit.</text>
</comment>